<comment type="subunit">
    <text evidence="6">Consists of a catalytic RNA component (M1 or rnpB) and a protein subunit.</text>
</comment>
<sequence length="111" mass="12883">MDVIVPMKENRDFRRVYARGRSYVSPSLVTYVLKNRNAALRVGITTGKKVGNAVKRSRSRRVIREAYRQAYPRLKKGYDVVFVARGRTPFVKSTEVYRAMMKHFRDAGVLQ</sequence>
<dbReference type="GO" id="GO:0000049">
    <property type="term" value="F:tRNA binding"/>
    <property type="evidence" value="ECO:0007669"/>
    <property type="project" value="UniProtKB-UniRule"/>
</dbReference>
<dbReference type="InterPro" id="IPR014721">
    <property type="entry name" value="Ribsml_uS5_D2-typ_fold_subgr"/>
</dbReference>
<evidence type="ECO:0000256" key="7">
    <source>
        <dbReference type="NCBIfam" id="TIGR00188"/>
    </source>
</evidence>
<dbReference type="GO" id="GO:0030677">
    <property type="term" value="C:ribonuclease P complex"/>
    <property type="evidence" value="ECO:0007669"/>
    <property type="project" value="TreeGrafter"/>
</dbReference>
<organism evidence="8 9">
    <name type="scientific">Hydrogeniiclostridium mannosilyticum</name>
    <dbReference type="NCBI Taxonomy" id="2764322"/>
    <lineage>
        <taxon>Bacteria</taxon>
        <taxon>Bacillati</taxon>
        <taxon>Bacillota</taxon>
        <taxon>Clostridia</taxon>
        <taxon>Eubacteriales</taxon>
        <taxon>Acutalibacteraceae</taxon>
        <taxon>Hydrogeniiclostridium</taxon>
    </lineage>
</organism>
<evidence type="ECO:0000256" key="1">
    <source>
        <dbReference type="ARBA" id="ARBA00022694"/>
    </source>
</evidence>
<keyword evidence="5 6" id="KW-0694">RNA-binding</keyword>
<dbReference type="PANTHER" id="PTHR33992:SF1">
    <property type="entry name" value="RIBONUCLEASE P PROTEIN COMPONENT"/>
    <property type="match status" value="1"/>
</dbReference>
<evidence type="ECO:0000256" key="3">
    <source>
        <dbReference type="ARBA" id="ARBA00022759"/>
    </source>
</evidence>
<proteinExistence type="inferred from homology"/>
<dbReference type="Proteomes" id="UP000249377">
    <property type="component" value="Unassembled WGS sequence"/>
</dbReference>
<dbReference type="RefSeq" id="WP_112333124.1">
    <property type="nucleotide sequence ID" value="NZ_JADPHD010000006.1"/>
</dbReference>
<evidence type="ECO:0000256" key="5">
    <source>
        <dbReference type="ARBA" id="ARBA00022884"/>
    </source>
</evidence>
<dbReference type="EMBL" id="QLYR01000007">
    <property type="protein sequence ID" value="RAQ28168.1"/>
    <property type="molecule type" value="Genomic_DNA"/>
</dbReference>
<dbReference type="PANTHER" id="PTHR33992">
    <property type="entry name" value="RIBONUCLEASE P PROTEIN COMPONENT"/>
    <property type="match status" value="1"/>
</dbReference>
<dbReference type="HAMAP" id="MF_00227">
    <property type="entry name" value="RNase_P"/>
    <property type="match status" value="1"/>
</dbReference>
<evidence type="ECO:0000256" key="4">
    <source>
        <dbReference type="ARBA" id="ARBA00022801"/>
    </source>
</evidence>
<dbReference type="InterPro" id="IPR020568">
    <property type="entry name" value="Ribosomal_Su5_D2-typ_SF"/>
</dbReference>
<dbReference type="SUPFAM" id="SSF54211">
    <property type="entry name" value="Ribosomal protein S5 domain 2-like"/>
    <property type="match status" value="1"/>
</dbReference>
<gene>
    <name evidence="6 8" type="primary">rnpA</name>
    <name evidence="8" type="ORF">DPQ25_10440</name>
</gene>
<keyword evidence="9" id="KW-1185">Reference proteome</keyword>
<dbReference type="Gene3D" id="3.30.230.10">
    <property type="match status" value="1"/>
</dbReference>
<dbReference type="EC" id="3.1.26.5" evidence="6 7"/>
<keyword evidence="2 6" id="KW-0540">Nuclease</keyword>
<keyword evidence="1 6" id="KW-0819">tRNA processing</keyword>
<evidence type="ECO:0000256" key="6">
    <source>
        <dbReference type="HAMAP-Rule" id="MF_00227"/>
    </source>
</evidence>
<dbReference type="GO" id="GO:0001682">
    <property type="term" value="P:tRNA 5'-leader removal"/>
    <property type="evidence" value="ECO:0007669"/>
    <property type="project" value="UniProtKB-UniRule"/>
</dbReference>
<accession>A0A328UCL1</accession>
<evidence type="ECO:0000313" key="9">
    <source>
        <dbReference type="Proteomes" id="UP000249377"/>
    </source>
</evidence>
<dbReference type="AlphaFoldDB" id="A0A328UCL1"/>
<comment type="similarity">
    <text evidence="6">Belongs to the RnpA family.</text>
</comment>
<keyword evidence="4 6" id="KW-0378">Hydrolase</keyword>
<comment type="function">
    <text evidence="6">RNaseP catalyzes the removal of the 5'-leader sequence from pre-tRNA to produce the mature 5'-terminus. It can also cleave other RNA substrates such as 4.5S RNA. The protein component plays an auxiliary but essential role in vivo by binding to the 5'-leader sequence and broadening the substrate specificity of the ribozyme.</text>
</comment>
<dbReference type="NCBIfam" id="TIGR00188">
    <property type="entry name" value="rnpA"/>
    <property type="match status" value="1"/>
</dbReference>
<reference evidence="8 9" key="1">
    <citation type="submission" date="2018-06" db="EMBL/GenBank/DDBJ databases">
        <title>Noncontiguous genome sequence of Ruminococcaceae bacterium ASD2818.</title>
        <authorList>
            <person name="Chaplin A.V."/>
            <person name="Sokolova S.R."/>
            <person name="Kochetkova T.O."/>
            <person name="Goltsov A.Y."/>
            <person name="Trofimov D.Y."/>
            <person name="Efimov B.A."/>
        </authorList>
    </citation>
    <scope>NUCLEOTIDE SEQUENCE [LARGE SCALE GENOMIC DNA]</scope>
    <source>
        <strain evidence="8 9">ASD2818</strain>
    </source>
</reference>
<dbReference type="GO" id="GO:0042781">
    <property type="term" value="F:3'-tRNA processing endoribonuclease activity"/>
    <property type="evidence" value="ECO:0007669"/>
    <property type="project" value="TreeGrafter"/>
</dbReference>
<protein>
    <recommendedName>
        <fullName evidence="6 7">Ribonuclease P protein component</fullName>
        <shortName evidence="6">RNase P protein</shortName>
        <shortName evidence="6">RNaseP protein</shortName>
        <ecNumber evidence="6 7">3.1.26.5</ecNumber>
    </recommendedName>
    <alternativeName>
        <fullName evidence="6">Protein C5</fullName>
    </alternativeName>
</protein>
<comment type="catalytic activity">
    <reaction evidence="6">
        <text>Endonucleolytic cleavage of RNA, removing 5'-extranucleotides from tRNA precursor.</text>
        <dbReference type="EC" id="3.1.26.5"/>
    </reaction>
</comment>
<evidence type="ECO:0000313" key="8">
    <source>
        <dbReference type="EMBL" id="RAQ28168.1"/>
    </source>
</evidence>
<evidence type="ECO:0000256" key="2">
    <source>
        <dbReference type="ARBA" id="ARBA00022722"/>
    </source>
</evidence>
<comment type="caution">
    <text evidence="8">The sequence shown here is derived from an EMBL/GenBank/DDBJ whole genome shotgun (WGS) entry which is preliminary data.</text>
</comment>
<keyword evidence="3 6" id="KW-0255">Endonuclease</keyword>
<name>A0A328UCL1_9FIRM</name>
<dbReference type="GO" id="GO:0004526">
    <property type="term" value="F:ribonuclease P activity"/>
    <property type="evidence" value="ECO:0007669"/>
    <property type="project" value="UniProtKB-UniRule"/>
</dbReference>
<dbReference type="InterPro" id="IPR000100">
    <property type="entry name" value="RNase_P"/>
</dbReference>
<dbReference type="Pfam" id="PF00825">
    <property type="entry name" value="Ribonuclease_P"/>
    <property type="match status" value="1"/>
</dbReference>